<evidence type="ECO:0000256" key="6">
    <source>
        <dbReference type="ARBA" id="ARBA00023136"/>
    </source>
</evidence>
<evidence type="ECO:0000256" key="2">
    <source>
        <dbReference type="ARBA" id="ARBA00022448"/>
    </source>
</evidence>
<evidence type="ECO:0000256" key="7">
    <source>
        <dbReference type="RuleBase" id="RU363032"/>
    </source>
</evidence>
<feature type="transmembrane region" description="Helical" evidence="7">
    <location>
        <begin position="128"/>
        <end position="149"/>
    </location>
</feature>
<keyword evidence="3" id="KW-1003">Cell membrane</keyword>
<feature type="transmembrane region" description="Helical" evidence="7">
    <location>
        <begin position="287"/>
        <end position="308"/>
    </location>
</feature>
<reference evidence="9 10" key="1">
    <citation type="submission" date="2014-08" db="EMBL/GenBank/DDBJ databases">
        <title>Comparative genomics of the Paenibacillus odorifer group.</title>
        <authorList>
            <person name="den Bakker H.C."/>
            <person name="Tsai Y.-C."/>
            <person name="Martin N."/>
            <person name="Korlach J."/>
            <person name="Wiedmann M."/>
        </authorList>
    </citation>
    <scope>NUCLEOTIDE SEQUENCE [LARGE SCALE GENOMIC DNA]</scope>
    <source>
        <strain evidence="9 10">DSM 15220</strain>
    </source>
</reference>
<dbReference type="EMBL" id="CP009287">
    <property type="protein sequence ID" value="AIQ68787.1"/>
    <property type="molecule type" value="Genomic_DNA"/>
</dbReference>
<comment type="subcellular location">
    <subcellularLocation>
        <location evidence="1 7">Cell membrane</location>
        <topology evidence="1 7">Multi-pass membrane protein</topology>
    </subcellularLocation>
</comment>
<protein>
    <submittedName>
        <fullName evidence="9">Sugar ABC transporter permease</fullName>
    </submittedName>
</protein>
<dbReference type="Gene3D" id="1.10.3720.10">
    <property type="entry name" value="MetI-like"/>
    <property type="match status" value="1"/>
</dbReference>
<gene>
    <name evidence="9" type="ORF">PGRAT_15040</name>
</gene>
<comment type="similarity">
    <text evidence="7">Belongs to the binding-protein-dependent transport system permease family.</text>
</comment>
<dbReference type="RefSeq" id="WP_025704805.1">
    <property type="nucleotide sequence ID" value="NZ_CP009287.1"/>
</dbReference>
<feature type="transmembrane region" description="Helical" evidence="7">
    <location>
        <begin position="230"/>
        <end position="255"/>
    </location>
</feature>
<dbReference type="PROSITE" id="PS50928">
    <property type="entry name" value="ABC_TM1"/>
    <property type="match status" value="1"/>
</dbReference>
<dbReference type="InterPro" id="IPR050809">
    <property type="entry name" value="UgpAE/MalFG_permease"/>
</dbReference>
<feature type="transmembrane region" description="Helical" evidence="7">
    <location>
        <begin position="96"/>
        <end position="116"/>
    </location>
</feature>
<accession>A0A089M6C6</accession>
<dbReference type="Pfam" id="PF00528">
    <property type="entry name" value="BPD_transp_1"/>
    <property type="match status" value="1"/>
</dbReference>
<dbReference type="STRING" id="189425.PGRAT_15040"/>
<sequence length="321" mass="36162">MAVPLNAAKANSRKLRTKRSSVSLKPIMSNRYLYLMLLPTVLYFLIFEYKPMYGAIIAFKDFNPFAGVAGSPWVGFKNFEKFFESYYFFRLLKNTFLMSFYSLLFIFPASLAFALLLNELRLKKLKSFLQTVSYLPHFISLIVICGMIIDFTKPGGIINSLLLGIGIISEPIQFLILPEWFRTIYVGSGMWQSLGWNSIIYLAALSGINPSLYEAAVVDGAGRWKQLTHITLPGILPTVLILLILNVGTLLNVGWDKIILLYNPGTYVTADVISTFVYRRGVMEADYSFSAAVGLFNSAINFALLVLANRISRKTTENSLW</sequence>
<evidence type="ECO:0000313" key="9">
    <source>
        <dbReference type="EMBL" id="AIQ68787.1"/>
    </source>
</evidence>
<keyword evidence="2 7" id="KW-0813">Transport</keyword>
<dbReference type="HOGENOM" id="CLU_016047_0_1_9"/>
<evidence type="ECO:0000259" key="8">
    <source>
        <dbReference type="PROSITE" id="PS50928"/>
    </source>
</evidence>
<evidence type="ECO:0000256" key="3">
    <source>
        <dbReference type="ARBA" id="ARBA00022475"/>
    </source>
</evidence>
<keyword evidence="5 7" id="KW-1133">Transmembrane helix</keyword>
<feature type="transmembrane region" description="Helical" evidence="7">
    <location>
        <begin position="32"/>
        <end position="49"/>
    </location>
</feature>
<feature type="domain" description="ABC transmembrane type-1" evidence="8">
    <location>
        <begin position="92"/>
        <end position="308"/>
    </location>
</feature>
<proteinExistence type="inferred from homology"/>
<dbReference type="OrthoDB" id="9785836at2"/>
<dbReference type="Proteomes" id="UP000029500">
    <property type="component" value="Chromosome"/>
</dbReference>
<dbReference type="AlphaFoldDB" id="A0A089M6C6"/>
<evidence type="ECO:0000256" key="4">
    <source>
        <dbReference type="ARBA" id="ARBA00022692"/>
    </source>
</evidence>
<keyword evidence="10" id="KW-1185">Reference proteome</keyword>
<dbReference type="InterPro" id="IPR000515">
    <property type="entry name" value="MetI-like"/>
</dbReference>
<dbReference type="InterPro" id="IPR035906">
    <property type="entry name" value="MetI-like_sf"/>
</dbReference>
<name>A0A089M6C6_9BACL</name>
<evidence type="ECO:0000313" key="10">
    <source>
        <dbReference type="Proteomes" id="UP000029500"/>
    </source>
</evidence>
<evidence type="ECO:0000256" key="1">
    <source>
        <dbReference type="ARBA" id="ARBA00004651"/>
    </source>
</evidence>
<organism evidence="9 10">
    <name type="scientific">Paenibacillus graminis</name>
    <dbReference type="NCBI Taxonomy" id="189425"/>
    <lineage>
        <taxon>Bacteria</taxon>
        <taxon>Bacillati</taxon>
        <taxon>Bacillota</taxon>
        <taxon>Bacilli</taxon>
        <taxon>Bacillales</taxon>
        <taxon>Paenibacillaceae</taxon>
        <taxon>Paenibacillus</taxon>
    </lineage>
</organism>
<dbReference type="eggNOG" id="COG4209">
    <property type="taxonomic scope" value="Bacteria"/>
</dbReference>
<evidence type="ECO:0000256" key="5">
    <source>
        <dbReference type="ARBA" id="ARBA00022989"/>
    </source>
</evidence>
<dbReference type="KEGG" id="pgm:PGRAT_15040"/>
<dbReference type="GO" id="GO:0055085">
    <property type="term" value="P:transmembrane transport"/>
    <property type="evidence" value="ECO:0007669"/>
    <property type="project" value="InterPro"/>
</dbReference>
<keyword evidence="4 7" id="KW-0812">Transmembrane</keyword>
<dbReference type="PANTHER" id="PTHR43227">
    <property type="entry name" value="BLL4140 PROTEIN"/>
    <property type="match status" value="1"/>
</dbReference>
<dbReference type="PANTHER" id="PTHR43227:SF11">
    <property type="entry name" value="BLL4140 PROTEIN"/>
    <property type="match status" value="1"/>
</dbReference>
<dbReference type="SUPFAM" id="SSF161098">
    <property type="entry name" value="MetI-like"/>
    <property type="match status" value="1"/>
</dbReference>
<feature type="transmembrane region" description="Helical" evidence="7">
    <location>
        <begin position="161"/>
        <end position="178"/>
    </location>
</feature>
<keyword evidence="6 7" id="KW-0472">Membrane</keyword>
<dbReference type="GO" id="GO:0005886">
    <property type="term" value="C:plasma membrane"/>
    <property type="evidence" value="ECO:0007669"/>
    <property type="project" value="UniProtKB-SubCell"/>
</dbReference>
<dbReference type="CDD" id="cd06261">
    <property type="entry name" value="TM_PBP2"/>
    <property type="match status" value="1"/>
</dbReference>